<dbReference type="SUPFAM" id="SSF53850">
    <property type="entry name" value="Periplasmic binding protein-like II"/>
    <property type="match status" value="1"/>
</dbReference>
<dbReference type="EMBL" id="WWCP01000065">
    <property type="protein sequence ID" value="MYM85401.1"/>
    <property type="molecule type" value="Genomic_DNA"/>
</dbReference>
<organism evidence="1 2">
    <name type="scientific">Duganella lactea</name>
    <dbReference type="NCBI Taxonomy" id="2692173"/>
    <lineage>
        <taxon>Bacteria</taxon>
        <taxon>Pseudomonadati</taxon>
        <taxon>Pseudomonadota</taxon>
        <taxon>Betaproteobacteria</taxon>
        <taxon>Burkholderiales</taxon>
        <taxon>Oxalobacteraceae</taxon>
        <taxon>Telluria group</taxon>
        <taxon>Duganella</taxon>
    </lineage>
</organism>
<protein>
    <recommendedName>
        <fullName evidence="3">Transporter substrate-binding domain-containing protein</fullName>
    </recommendedName>
</protein>
<accession>A0A6L8MTH6</accession>
<dbReference type="AlphaFoldDB" id="A0A6L8MTH6"/>
<reference evidence="1 2" key="1">
    <citation type="submission" date="2019-12" db="EMBL/GenBank/DDBJ databases">
        <title>Novel species isolated from a subtropical stream in China.</title>
        <authorList>
            <person name="Lu H."/>
        </authorList>
    </citation>
    <scope>NUCLEOTIDE SEQUENCE [LARGE SCALE GENOMIC DNA]</scope>
    <source>
        <strain evidence="1 2">FT50W</strain>
    </source>
</reference>
<gene>
    <name evidence="1" type="ORF">GTP44_26140</name>
</gene>
<evidence type="ECO:0000313" key="1">
    <source>
        <dbReference type="EMBL" id="MYM85401.1"/>
    </source>
</evidence>
<name>A0A6L8MTH6_9BURK</name>
<comment type="caution">
    <text evidence="1">The sequence shown here is derived from an EMBL/GenBank/DDBJ whole genome shotgun (WGS) entry which is preliminary data.</text>
</comment>
<dbReference type="Proteomes" id="UP000474565">
    <property type="component" value="Unassembled WGS sequence"/>
</dbReference>
<evidence type="ECO:0008006" key="3">
    <source>
        <dbReference type="Google" id="ProtNLM"/>
    </source>
</evidence>
<proteinExistence type="predicted"/>
<sequence length="281" mass="31815">MLALLGWQGGARADDVYIMDINSSKAGSSDSHIMRLLTAALEASRPRYGAYTVRVAQLRMERDRLLQEMLKGELVNLSSQVTSPEWEARLTPVRIPVDKGISCYRVSLIDGRNQELFSAIRTLDQLKSMSLGAGRQWSLNATYKEAGFHVVDGSTTAGLHSMLAAGRFQHFPRAIDEATYEQAAYMPAFPNLRLERSFALYIPSPRYFFVGGGQQRRLAQRLDYGMHILIADGRFDQLFHEFYDGLIAKTGLSKRRIFKLDNPRLSPQTPLSTKAYWYEPR</sequence>
<evidence type="ECO:0000313" key="2">
    <source>
        <dbReference type="Proteomes" id="UP000474565"/>
    </source>
</evidence>